<dbReference type="GO" id="GO:0016539">
    <property type="term" value="P:intein-mediated protein splicing"/>
    <property type="evidence" value="ECO:0007669"/>
    <property type="project" value="InterPro"/>
</dbReference>
<dbReference type="NCBIfam" id="TIGR01445">
    <property type="entry name" value="intein_Nterm"/>
    <property type="match status" value="1"/>
</dbReference>
<gene>
    <name evidence="13" type="ORF">UH38_24330</name>
</gene>
<evidence type="ECO:0000259" key="12">
    <source>
        <dbReference type="PROSITE" id="PS50880"/>
    </source>
</evidence>
<dbReference type="InterPro" id="IPR011557">
    <property type="entry name" value="GyrB"/>
</dbReference>
<dbReference type="InterPro" id="IPR002288">
    <property type="entry name" value="DNA_gyrase_B_C"/>
</dbReference>
<dbReference type="Gene3D" id="2.170.16.10">
    <property type="entry name" value="Hedgehog/Intein (Hint) domain"/>
    <property type="match status" value="1"/>
</dbReference>
<feature type="domain" description="Toprim" evidence="12">
    <location>
        <begin position="891"/>
        <end position="976"/>
    </location>
</feature>
<dbReference type="GO" id="GO:0003677">
    <property type="term" value="F:DNA binding"/>
    <property type="evidence" value="ECO:0007669"/>
    <property type="project" value="UniProtKB-KW"/>
</dbReference>
<keyword evidence="10" id="KW-0238">DNA-binding</keyword>
<dbReference type="InterPro" id="IPR003586">
    <property type="entry name" value="Hint_dom_C"/>
</dbReference>
<keyword evidence="8" id="KW-0460">Magnesium</keyword>
<dbReference type="PRINTS" id="PR01159">
    <property type="entry name" value="DNAGYRASEB"/>
</dbReference>
<dbReference type="GO" id="GO:0046872">
    <property type="term" value="F:metal ion binding"/>
    <property type="evidence" value="ECO:0007669"/>
    <property type="project" value="UniProtKB-KW"/>
</dbReference>
<dbReference type="SUPFAM" id="SSF51294">
    <property type="entry name" value="Hedgehog/intein (Hint) domain"/>
    <property type="match status" value="1"/>
</dbReference>
<dbReference type="FunFam" id="3.30.565.10:FF:000002">
    <property type="entry name" value="DNA gyrase subunit B"/>
    <property type="match status" value="1"/>
</dbReference>
<comment type="catalytic activity">
    <reaction evidence="1">
        <text>ATP-dependent breakage, passage and rejoining of double-stranded DNA.</text>
        <dbReference type="EC" id="5.6.2.2"/>
    </reaction>
</comment>
<dbReference type="GO" id="GO:0034335">
    <property type="term" value="F:DNA negative supercoiling activity"/>
    <property type="evidence" value="ECO:0007669"/>
    <property type="project" value="UniProtKB-ARBA"/>
</dbReference>
<dbReference type="OrthoDB" id="9802808at2"/>
<dbReference type="SMART" id="SM00306">
    <property type="entry name" value="HintN"/>
    <property type="match status" value="1"/>
</dbReference>
<evidence type="ECO:0000256" key="2">
    <source>
        <dbReference type="ARBA" id="ARBA00001946"/>
    </source>
</evidence>
<keyword evidence="6" id="KW-0547">Nucleotide-binding</keyword>
<keyword evidence="11" id="KW-0413">Isomerase</keyword>
<dbReference type="PRINTS" id="PR00418">
    <property type="entry name" value="TPI2FAMILY"/>
</dbReference>
<evidence type="ECO:0000256" key="5">
    <source>
        <dbReference type="ARBA" id="ARBA00022723"/>
    </source>
</evidence>
<dbReference type="Pfam" id="PF00986">
    <property type="entry name" value="DNA_gyraseB_C"/>
    <property type="match status" value="1"/>
</dbReference>
<dbReference type="InterPro" id="IPR006141">
    <property type="entry name" value="Intein_N"/>
</dbReference>
<dbReference type="InterPro" id="IPR001241">
    <property type="entry name" value="Topo_IIA"/>
</dbReference>
<dbReference type="Gene3D" id="3.30.565.10">
    <property type="entry name" value="Histidine kinase-like ATPase, C-terminal domain"/>
    <property type="match status" value="1"/>
</dbReference>
<dbReference type="PROSITE" id="PS50817">
    <property type="entry name" value="INTEIN_N_TER"/>
    <property type="match status" value="1"/>
</dbReference>
<dbReference type="NCBIfam" id="TIGR01443">
    <property type="entry name" value="intein_Cterm"/>
    <property type="match status" value="1"/>
</dbReference>
<dbReference type="PROSITE" id="PS00177">
    <property type="entry name" value="TOPOISOMERASE_II"/>
    <property type="match status" value="1"/>
</dbReference>
<dbReference type="Gene3D" id="3.40.50.670">
    <property type="match status" value="2"/>
</dbReference>
<reference evidence="13 14" key="1">
    <citation type="submission" date="2015-02" db="EMBL/GenBank/DDBJ databases">
        <title>Draft genome of a novel marine cyanobacterium (Chroococcales) isolated from South Atlantic Ocean.</title>
        <authorList>
            <person name="Rigonato J."/>
            <person name="Alvarenga D.O."/>
            <person name="Branco L.H."/>
            <person name="Varani A.M."/>
            <person name="Brandini F.P."/>
            <person name="Fiore M.F."/>
        </authorList>
    </citation>
    <scope>NUCLEOTIDE SEQUENCE [LARGE SCALE GENOMIC DNA]</scope>
    <source>
        <strain evidence="13 14">CENA595</strain>
    </source>
</reference>
<dbReference type="NCBIfam" id="TIGR01059">
    <property type="entry name" value="gyrB"/>
    <property type="match status" value="1"/>
</dbReference>
<dbReference type="GO" id="GO:0005524">
    <property type="term" value="F:ATP binding"/>
    <property type="evidence" value="ECO:0007669"/>
    <property type="project" value="UniProtKB-KW"/>
</dbReference>
<name>A0A0D8ZQ90_9CYAN</name>
<dbReference type="GO" id="GO:0006265">
    <property type="term" value="P:DNA topological change"/>
    <property type="evidence" value="ECO:0007669"/>
    <property type="project" value="InterPro"/>
</dbReference>
<dbReference type="InterPro" id="IPR030934">
    <property type="entry name" value="Intein_C"/>
</dbReference>
<dbReference type="InterPro" id="IPR003594">
    <property type="entry name" value="HATPase_dom"/>
</dbReference>
<dbReference type="CDD" id="cd00081">
    <property type="entry name" value="Hint"/>
    <property type="match status" value="2"/>
</dbReference>
<evidence type="ECO:0000256" key="11">
    <source>
        <dbReference type="ARBA" id="ARBA00023235"/>
    </source>
</evidence>
<evidence type="ECO:0000256" key="1">
    <source>
        <dbReference type="ARBA" id="ARBA00000185"/>
    </source>
</evidence>
<dbReference type="Gene3D" id="3.30.230.10">
    <property type="match status" value="1"/>
</dbReference>
<dbReference type="InterPro" id="IPR013760">
    <property type="entry name" value="Topo_IIA-like_dom_sf"/>
</dbReference>
<dbReference type="PROSITE" id="PS50880">
    <property type="entry name" value="TOPRIM"/>
    <property type="match status" value="1"/>
</dbReference>
<dbReference type="AlphaFoldDB" id="A0A0D8ZQ90"/>
<dbReference type="PROSITE" id="PS50818">
    <property type="entry name" value="INTEIN_C_TER"/>
    <property type="match status" value="1"/>
</dbReference>
<keyword evidence="7" id="KW-0067">ATP-binding</keyword>
<dbReference type="SMART" id="SM00387">
    <property type="entry name" value="HATPase_c"/>
    <property type="match status" value="1"/>
</dbReference>
<sequence>MTSSYSADQIQVLEGLEPVRKRPGMYIGTTGPRGLHHLVYEVVDNSIDEALAGHCTHIEIDLNADGSVTVTDDGRGIPTDTHPQTGKSALETVMTVLHAGGKFGGGGYKVSGGLHGVGISVVNALSEFVEVTVWREKRVFLQRFERGIPVGELQSKPHKEPRTGTSVTFKPDAEIFTVGTEFDYITLAGRLRELAYLNAGVKITFTDNRLDVLKASEPKVETYEYKGGIKEYVAYMNRDKQPLHEEIIFVQGERNDVQVEVALQWCTDAYTDNLLGFANNIRTVDGGTHLEGLKAVLTRTMNAIARKRNKIKENEPNLSGEHVREGLTAVISVKVPDPEFEGQTKTKLGNTEVRGIVDSLVGEVLTEYLEFRPPVADQILDKAIQAFKAAEAARHARELVRRKSVLESSPLPGKLADCSSRDPSESEIYIVEGDSAGGCWHGDTLVALADGRNLSFKEIVAEQEMGKEHFCYTIRHDGNIGIERIIHPRITKTDAEVIKVTLDNGETLICTPDHPFMLRDGTYKAAASLTPDDSLMPLYRKISNKSEPKITIDGYEMVWNPRSDSWLFTHLVADWYNRWQGVYAKSAGEHCHHLDFNKLNNNPTNLRRIPADEHLKIHQAHLEKTLHRPDVIDKCRKVHQGETFRTKMSERMRQPKTRQILSSNAKAQWENEAYKAYMAAKWNEFYSSNDAYRAANHEQLNLAQQEYWSNEANCIAQAQRVRDYFENNPQARAAHSDLAKQQWQDEALIEWRRNKTQEQWTDEFRAKRQAALNKIYYSKTIAALKQIEIEQGNLDLDAYRAYRLETKDKSLLRFETFCDRYFQGKQELAHEAVSNYNHRIVSIERLEERIDVYDIEVPHTHNFALASGIFVHNSAKQGRDRRFQAILPLRGKILNIEKTDDAKIYKNTEIQALITALGLGVKGEEFDASQLRYHRIVIMTDADVDGAHIRTLLLTFFYRYQRSLIEQGYIYIACPPLYKIERGRNHYYCYSDRELTNLVQHEFPANANYTIQRFKGLGEMMPTQLWDTTMNPETRTLKQVEIEDAAEADRIFTVLMGDRVAPRREFIETYGPRLNLAELDI</sequence>
<proteinExistence type="inferred from homology"/>
<comment type="caution">
    <text evidence="13">The sequence shown here is derived from an EMBL/GenBank/DDBJ whole genome shotgun (WGS) entry which is preliminary data.</text>
</comment>
<dbReference type="PANTHER" id="PTHR45866:SF1">
    <property type="entry name" value="DNA GYRASE SUBUNIT B, MITOCHONDRIAL"/>
    <property type="match status" value="1"/>
</dbReference>
<keyword evidence="9" id="KW-0799">Topoisomerase</keyword>
<dbReference type="Pfam" id="PF02518">
    <property type="entry name" value="HATPase_c"/>
    <property type="match status" value="1"/>
</dbReference>
<dbReference type="InterPro" id="IPR003587">
    <property type="entry name" value="Hint_dom_N"/>
</dbReference>
<dbReference type="FunFam" id="3.30.230.10:FF:000005">
    <property type="entry name" value="DNA gyrase subunit B"/>
    <property type="match status" value="1"/>
</dbReference>
<dbReference type="SUPFAM" id="SSF56719">
    <property type="entry name" value="Type II DNA topoisomerase"/>
    <property type="match status" value="2"/>
</dbReference>
<dbReference type="EC" id="5.6.2.2" evidence="4"/>
<dbReference type="PATRIC" id="fig|1618023.3.peg.1971"/>
<dbReference type="GO" id="GO:0005694">
    <property type="term" value="C:chromosome"/>
    <property type="evidence" value="ECO:0007669"/>
    <property type="project" value="InterPro"/>
</dbReference>
<dbReference type="SMART" id="SM00433">
    <property type="entry name" value="TOP2c"/>
    <property type="match status" value="1"/>
</dbReference>
<dbReference type="PANTHER" id="PTHR45866">
    <property type="entry name" value="DNA GYRASE/TOPOISOMERASE SUBUNIT B"/>
    <property type="match status" value="1"/>
</dbReference>
<accession>A0A0D8ZQ90</accession>
<keyword evidence="14" id="KW-1185">Reference proteome</keyword>
<dbReference type="InterPro" id="IPR000565">
    <property type="entry name" value="Topo_IIA_B"/>
</dbReference>
<dbReference type="SUPFAM" id="SSF55874">
    <property type="entry name" value="ATPase domain of HSP90 chaperone/DNA topoisomerase II/histidine kinase"/>
    <property type="match status" value="1"/>
</dbReference>
<organism evidence="13 14">
    <name type="scientific">Aliterella atlantica CENA595</name>
    <dbReference type="NCBI Taxonomy" id="1618023"/>
    <lineage>
        <taxon>Bacteria</taxon>
        <taxon>Bacillati</taxon>
        <taxon>Cyanobacteriota</taxon>
        <taxon>Cyanophyceae</taxon>
        <taxon>Chroococcidiopsidales</taxon>
        <taxon>Aliterellaceae</taxon>
        <taxon>Aliterella</taxon>
    </lineage>
</organism>
<comment type="similarity">
    <text evidence="3">Belongs to the type II topoisomerase GyrB family.</text>
</comment>
<evidence type="ECO:0000256" key="6">
    <source>
        <dbReference type="ARBA" id="ARBA00022741"/>
    </source>
</evidence>
<evidence type="ECO:0000256" key="9">
    <source>
        <dbReference type="ARBA" id="ARBA00023029"/>
    </source>
</evidence>
<dbReference type="InterPro" id="IPR013506">
    <property type="entry name" value="Topo_IIA_bsu_dom2"/>
</dbReference>
<dbReference type="CDD" id="cd16928">
    <property type="entry name" value="HATPase_GyrB-like"/>
    <property type="match status" value="1"/>
</dbReference>
<dbReference type="InterPro" id="IPR018522">
    <property type="entry name" value="TopoIIA_CS"/>
</dbReference>
<dbReference type="Proteomes" id="UP000032452">
    <property type="component" value="Unassembled WGS sequence"/>
</dbReference>
<dbReference type="Pfam" id="PF01751">
    <property type="entry name" value="Toprim"/>
    <property type="match status" value="1"/>
</dbReference>
<dbReference type="InterPro" id="IPR014721">
    <property type="entry name" value="Ribsml_uS5_D2-typ_fold_subgr"/>
</dbReference>
<dbReference type="InterPro" id="IPR020568">
    <property type="entry name" value="Ribosomal_Su5_D2-typ_SF"/>
</dbReference>
<dbReference type="EMBL" id="JYON01000050">
    <property type="protein sequence ID" value="KJH69361.1"/>
    <property type="molecule type" value="Genomic_DNA"/>
</dbReference>
<dbReference type="Pfam" id="PF14890">
    <property type="entry name" value="Intein_splicing"/>
    <property type="match status" value="1"/>
</dbReference>
<keyword evidence="5" id="KW-0479">Metal-binding</keyword>
<evidence type="ECO:0000256" key="7">
    <source>
        <dbReference type="ARBA" id="ARBA00022840"/>
    </source>
</evidence>
<dbReference type="InterPro" id="IPR036844">
    <property type="entry name" value="Hint_dom_sf"/>
</dbReference>
<dbReference type="SUPFAM" id="SSF54211">
    <property type="entry name" value="Ribosomal protein S5 domain 2-like"/>
    <property type="match status" value="1"/>
</dbReference>
<dbReference type="InterPro" id="IPR006171">
    <property type="entry name" value="TOPRIM_dom"/>
</dbReference>
<dbReference type="InterPro" id="IPR013759">
    <property type="entry name" value="Topo_IIA_B_C"/>
</dbReference>
<dbReference type="Pfam" id="PF00204">
    <property type="entry name" value="DNA_gyraseB"/>
    <property type="match status" value="1"/>
</dbReference>
<comment type="cofactor">
    <cofactor evidence="2">
        <name>Mg(2+)</name>
        <dbReference type="ChEBI" id="CHEBI:18420"/>
    </cofactor>
</comment>
<dbReference type="CDD" id="cd00822">
    <property type="entry name" value="TopoII_Trans_DNA_gyrase"/>
    <property type="match status" value="1"/>
</dbReference>
<evidence type="ECO:0000256" key="8">
    <source>
        <dbReference type="ARBA" id="ARBA00022842"/>
    </source>
</evidence>
<dbReference type="SMART" id="SM00305">
    <property type="entry name" value="HintC"/>
    <property type="match status" value="1"/>
</dbReference>
<protein>
    <recommendedName>
        <fullName evidence="4">DNA topoisomerase (ATP-hydrolyzing)</fullName>
        <ecNumber evidence="4">5.6.2.2</ecNumber>
    </recommendedName>
</protein>
<evidence type="ECO:0000313" key="13">
    <source>
        <dbReference type="EMBL" id="KJH69361.1"/>
    </source>
</evidence>
<evidence type="ECO:0000313" key="14">
    <source>
        <dbReference type="Proteomes" id="UP000032452"/>
    </source>
</evidence>
<evidence type="ECO:0000256" key="3">
    <source>
        <dbReference type="ARBA" id="ARBA00010708"/>
    </source>
</evidence>
<dbReference type="STRING" id="1618023.UH38_24330"/>
<evidence type="ECO:0000256" key="10">
    <source>
        <dbReference type="ARBA" id="ARBA00023125"/>
    </source>
</evidence>
<dbReference type="InterPro" id="IPR036890">
    <property type="entry name" value="HATPase_C_sf"/>
</dbReference>
<dbReference type="RefSeq" id="WP_045057305.1">
    <property type="nucleotide sequence ID" value="NZ_CAWMDP010000022.1"/>
</dbReference>
<evidence type="ECO:0000256" key="4">
    <source>
        <dbReference type="ARBA" id="ARBA00012895"/>
    </source>
</evidence>